<feature type="transmembrane region" description="Helical" evidence="1">
    <location>
        <begin position="180"/>
        <end position="198"/>
    </location>
</feature>
<evidence type="ECO:0000256" key="1">
    <source>
        <dbReference type="SAM" id="Phobius"/>
    </source>
</evidence>
<name>A0A2S6G071_9CLOT</name>
<feature type="transmembrane region" description="Helical" evidence="1">
    <location>
        <begin position="16"/>
        <end position="33"/>
    </location>
</feature>
<keyword evidence="1" id="KW-0812">Transmembrane</keyword>
<feature type="transmembrane region" description="Helical" evidence="1">
    <location>
        <begin position="110"/>
        <end position="132"/>
    </location>
</feature>
<dbReference type="RefSeq" id="WP_104409176.1">
    <property type="nucleotide sequence ID" value="NZ_PTIS01000002.1"/>
</dbReference>
<evidence type="ECO:0000313" key="2">
    <source>
        <dbReference type="EMBL" id="PPK49151.1"/>
    </source>
</evidence>
<comment type="caution">
    <text evidence="2">The sequence shown here is derived from an EMBL/GenBank/DDBJ whole genome shotgun (WGS) entry which is preliminary data.</text>
</comment>
<keyword evidence="1" id="KW-0472">Membrane</keyword>
<proteinExistence type="predicted"/>
<accession>A0A2S6G071</accession>
<evidence type="ECO:0000313" key="3">
    <source>
        <dbReference type="Proteomes" id="UP000239863"/>
    </source>
</evidence>
<keyword evidence="1" id="KW-1133">Transmembrane helix</keyword>
<sequence length="274" mass="30856">MTESLLKVLKMTTVQMGYFTGLILVVGLMLGFFEKTANTFMQRSLGRKGIFITAFIGTPIHEIGHAIMCIIFNHKIMDIKLLNLKDKSGVLGYVKHSYNKNSLYQRIGNLFIALGPIFSGTSVLILALYSFMPESFSILKRYVIYGINSDKIDKGLIVSLLNLSGGLLKSVFSANNFQHLSFWIFIIVAICVSSHMALSKADIENGKDGFLVLFAFIFIVNIVLVYFSVNITQYKLQLIRYNVYLSVFLMIALMFSLFSLGISFLCYLLFSKKS</sequence>
<evidence type="ECO:0008006" key="4">
    <source>
        <dbReference type="Google" id="ProtNLM"/>
    </source>
</evidence>
<organism evidence="2 3">
    <name type="scientific">Clostridium algidicarnis DSM 15099</name>
    <dbReference type="NCBI Taxonomy" id="1121295"/>
    <lineage>
        <taxon>Bacteria</taxon>
        <taxon>Bacillati</taxon>
        <taxon>Bacillota</taxon>
        <taxon>Clostridia</taxon>
        <taxon>Eubacteriales</taxon>
        <taxon>Clostridiaceae</taxon>
        <taxon>Clostridium</taxon>
    </lineage>
</organism>
<dbReference type="EMBL" id="PTIS01000002">
    <property type="protein sequence ID" value="PPK49151.1"/>
    <property type="molecule type" value="Genomic_DNA"/>
</dbReference>
<gene>
    <name evidence="2" type="ORF">BD821_10264</name>
</gene>
<dbReference type="STRING" id="37659.GCA_000703125_01660"/>
<dbReference type="AlphaFoldDB" id="A0A2S6G071"/>
<protein>
    <recommendedName>
        <fullName evidence="4">Peptidase M50B-like protein</fullName>
    </recommendedName>
</protein>
<reference evidence="2 3" key="1">
    <citation type="submission" date="2018-02" db="EMBL/GenBank/DDBJ databases">
        <title>Genomic Encyclopedia of Archaeal and Bacterial Type Strains, Phase II (KMG-II): from individual species to whole genera.</title>
        <authorList>
            <person name="Goeker M."/>
        </authorList>
    </citation>
    <scope>NUCLEOTIDE SEQUENCE [LARGE SCALE GENOMIC DNA]</scope>
    <source>
        <strain evidence="2 3">DSM 15099</strain>
    </source>
</reference>
<dbReference type="Proteomes" id="UP000239863">
    <property type="component" value="Unassembled WGS sequence"/>
</dbReference>
<feature type="transmembrane region" description="Helical" evidence="1">
    <location>
        <begin position="241"/>
        <end position="270"/>
    </location>
</feature>
<dbReference type="OrthoDB" id="258743at2"/>
<feature type="transmembrane region" description="Helical" evidence="1">
    <location>
        <begin position="210"/>
        <end position="229"/>
    </location>
</feature>